<proteinExistence type="predicted"/>
<dbReference type="KEGG" id="bgt:106078220"/>
<dbReference type="EnsemblMetazoa" id="BGLB034562-RA">
    <property type="protein sequence ID" value="BGLB034562-PA"/>
    <property type="gene ID" value="BGLB034562"/>
</dbReference>
<dbReference type="SMART" id="SM00409">
    <property type="entry name" value="IG"/>
    <property type="match status" value="2"/>
</dbReference>
<evidence type="ECO:0000256" key="1">
    <source>
        <dbReference type="ARBA" id="ARBA00022729"/>
    </source>
</evidence>
<organism evidence="4 5">
    <name type="scientific">Biomphalaria glabrata</name>
    <name type="common">Bloodfluke planorb</name>
    <name type="synonym">Freshwater snail</name>
    <dbReference type="NCBI Taxonomy" id="6526"/>
    <lineage>
        <taxon>Eukaryota</taxon>
        <taxon>Metazoa</taxon>
        <taxon>Spiralia</taxon>
        <taxon>Lophotrochozoa</taxon>
        <taxon>Mollusca</taxon>
        <taxon>Gastropoda</taxon>
        <taxon>Heterobranchia</taxon>
        <taxon>Euthyneura</taxon>
        <taxon>Panpulmonata</taxon>
        <taxon>Hygrophila</taxon>
        <taxon>Lymnaeoidea</taxon>
        <taxon>Planorbidae</taxon>
        <taxon>Biomphalaria</taxon>
    </lineage>
</organism>
<dbReference type="AlphaFoldDB" id="A0A2C9LST1"/>
<reference evidence="4" key="1">
    <citation type="submission" date="2020-05" db="UniProtKB">
        <authorList>
            <consortium name="EnsemblMetazoa"/>
        </authorList>
    </citation>
    <scope>IDENTIFICATION</scope>
    <source>
        <strain evidence="4">BB02</strain>
    </source>
</reference>
<dbReference type="InterPro" id="IPR013783">
    <property type="entry name" value="Ig-like_fold"/>
</dbReference>
<dbReference type="VEuPathDB" id="VectorBase:BGLAX_032317"/>
<evidence type="ECO:0000313" key="5">
    <source>
        <dbReference type="Proteomes" id="UP000076420"/>
    </source>
</evidence>
<dbReference type="GO" id="GO:0007166">
    <property type="term" value="P:cell surface receptor signaling pathway"/>
    <property type="evidence" value="ECO:0007669"/>
    <property type="project" value="TreeGrafter"/>
</dbReference>
<evidence type="ECO:0000256" key="2">
    <source>
        <dbReference type="ARBA" id="ARBA00023157"/>
    </source>
</evidence>
<dbReference type="GO" id="GO:0009897">
    <property type="term" value="C:external side of plasma membrane"/>
    <property type="evidence" value="ECO:0007669"/>
    <property type="project" value="TreeGrafter"/>
</dbReference>
<dbReference type="Proteomes" id="UP000076420">
    <property type="component" value="Unassembled WGS sequence"/>
</dbReference>
<sequence length="403" mass="44338">MEPVYGASCSESLTCVGTKYTLATCDIATKNCSCYTGYVPIHSGCGRQLQKPVINSSAPYSNEILPGKEAVLTCSSNDGATLFEWTKDGMIEKGSSASRYTIKADSIKESASFRCKAKASNDDFDSPESEPLSMILINVTPQPPVVQVYPTHLFAEKNANLTCRNLPNGYDLSKISFLDEDLNEIISPLKMELALSEKPVTCRIKDQSLKKDLTSLPIKLPKVVVEISEVRITPALNNEEFSINEEIVLKCLTNPESEYVDTPAQITYTWLINLKAASDETAQTYSLPRNEGNFIVTCEASYKGKQIQSSGVSIIRNSTYLTKPTIKAKPETLVLGSQLILACDGNNLNLEYSWQKETMAIPSQFDNILQLNNLTLSDAGDYICSVTRGKVTLFSDVFTISFK</sequence>
<dbReference type="SMART" id="SM00408">
    <property type="entry name" value="IGc2"/>
    <property type="match status" value="2"/>
</dbReference>
<evidence type="ECO:0000259" key="3">
    <source>
        <dbReference type="PROSITE" id="PS50835"/>
    </source>
</evidence>
<keyword evidence="1" id="KW-0732">Signal</keyword>
<feature type="domain" description="Ig-like" evidence="3">
    <location>
        <begin position="52"/>
        <end position="133"/>
    </location>
</feature>
<dbReference type="PROSITE" id="PS50835">
    <property type="entry name" value="IG_LIKE"/>
    <property type="match status" value="3"/>
</dbReference>
<feature type="domain" description="Ig-like" evidence="3">
    <location>
        <begin position="221"/>
        <end position="313"/>
    </location>
</feature>
<dbReference type="InterPro" id="IPR003598">
    <property type="entry name" value="Ig_sub2"/>
</dbReference>
<dbReference type="STRING" id="6526.A0A2C9LST1"/>
<dbReference type="InterPro" id="IPR007110">
    <property type="entry name" value="Ig-like_dom"/>
</dbReference>
<gene>
    <name evidence="4" type="primary">106078220</name>
</gene>
<dbReference type="Gene3D" id="2.60.40.10">
    <property type="entry name" value="Immunoglobulins"/>
    <property type="match status" value="2"/>
</dbReference>
<dbReference type="InterPro" id="IPR003599">
    <property type="entry name" value="Ig_sub"/>
</dbReference>
<dbReference type="PANTHER" id="PTHR11481">
    <property type="entry name" value="IMMUNOGLOBULIN FC RECEPTOR"/>
    <property type="match status" value="1"/>
</dbReference>
<dbReference type="VEuPathDB" id="VectorBase:BGLB034562"/>
<keyword evidence="2" id="KW-1015">Disulfide bond</keyword>
<name>A0A2C9LST1_BIOGL</name>
<dbReference type="SUPFAM" id="SSF48726">
    <property type="entry name" value="Immunoglobulin"/>
    <property type="match status" value="2"/>
</dbReference>
<dbReference type="InterPro" id="IPR050488">
    <property type="entry name" value="Ig_Fc_receptor"/>
</dbReference>
<dbReference type="InterPro" id="IPR036179">
    <property type="entry name" value="Ig-like_dom_sf"/>
</dbReference>
<feature type="domain" description="Ig-like" evidence="3">
    <location>
        <begin position="324"/>
        <end position="401"/>
    </location>
</feature>
<dbReference type="GO" id="GO:0006955">
    <property type="term" value="P:immune response"/>
    <property type="evidence" value="ECO:0007669"/>
    <property type="project" value="TreeGrafter"/>
</dbReference>
<protein>
    <recommendedName>
        <fullName evidence="3">Ig-like domain-containing protein</fullName>
    </recommendedName>
</protein>
<accession>A0A2C9LST1</accession>
<dbReference type="GO" id="GO:0004888">
    <property type="term" value="F:transmembrane signaling receptor activity"/>
    <property type="evidence" value="ECO:0007669"/>
    <property type="project" value="TreeGrafter"/>
</dbReference>
<dbReference type="PANTHER" id="PTHR11481:SF60">
    <property type="entry name" value="IG-LIKE DOMAIN-CONTAINING PROTEIN"/>
    <property type="match status" value="1"/>
</dbReference>
<evidence type="ECO:0000313" key="4">
    <source>
        <dbReference type="EnsemblMetazoa" id="BGLB034562-PA"/>
    </source>
</evidence>
<dbReference type="Pfam" id="PF13895">
    <property type="entry name" value="Ig_2"/>
    <property type="match status" value="1"/>
</dbReference>